<dbReference type="InterPro" id="IPR050469">
    <property type="entry name" value="Diguanylate_Cyclase"/>
</dbReference>
<keyword evidence="4" id="KW-0548">Nucleotidyltransferase</keyword>
<dbReference type="PROSITE" id="PS50887">
    <property type="entry name" value="GGDEF"/>
    <property type="match status" value="1"/>
</dbReference>
<dbReference type="GO" id="GO:0052621">
    <property type="term" value="F:diguanylate cyclase activity"/>
    <property type="evidence" value="ECO:0007669"/>
    <property type="project" value="UniProtKB-EC"/>
</dbReference>
<dbReference type="InterPro" id="IPR043128">
    <property type="entry name" value="Rev_trsase/Diguanyl_cyclase"/>
</dbReference>
<organism evidence="4 5">
    <name type="scientific">Roseofilum halophilum BLCC-M91</name>
    <dbReference type="NCBI Taxonomy" id="3022259"/>
    <lineage>
        <taxon>Bacteria</taxon>
        <taxon>Bacillati</taxon>
        <taxon>Cyanobacteriota</taxon>
        <taxon>Cyanophyceae</taxon>
        <taxon>Desertifilales</taxon>
        <taxon>Desertifilaceae</taxon>
        <taxon>Roseofilum</taxon>
        <taxon>Roseofilum halophilum</taxon>
    </lineage>
</organism>
<comment type="caution">
    <text evidence="4">The sequence shown here is derived from an EMBL/GenBank/DDBJ whole genome shotgun (WGS) entry which is preliminary data.</text>
</comment>
<evidence type="ECO:0000256" key="1">
    <source>
        <dbReference type="SAM" id="Coils"/>
    </source>
</evidence>
<accession>A0ABT7BLI9</accession>
<keyword evidence="4" id="KW-0808">Transferase</keyword>
<dbReference type="Pfam" id="PF13185">
    <property type="entry name" value="GAF_2"/>
    <property type="match status" value="1"/>
</dbReference>
<name>A0ABT7BLI9_9CYAN</name>
<feature type="region of interest" description="Disordered" evidence="2">
    <location>
        <begin position="452"/>
        <end position="472"/>
    </location>
</feature>
<dbReference type="SMART" id="SM00267">
    <property type="entry name" value="GGDEF"/>
    <property type="match status" value="1"/>
</dbReference>
<dbReference type="PANTHER" id="PTHR45138">
    <property type="entry name" value="REGULATORY COMPONENTS OF SENSORY TRANSDUCTION SYSTEM"/>
    <property type="match status" value="1"/>
</dbReference>
<sequence length="472" mass="53612">MINLKFKKIILKPRMKGLIQRLLDDDHPIAVLDDHQRPIIGNLNLGDFQGYEISIENSIVGWVVSPLLDHPITQMLIYLIETEINKKVLAIDALDKYEELNFLYDISAKLSTCLNVQEVIKLMADEALKQIPGNALVVMIYQDGMMQVFYPKQNENQVILGQKISANLGIYGHVFKTGQAEIVNQVDLDTRFISQTFKIASLMCCPLMTQTGKLGVIQISSDRTLEYTAQDLKLFIALASQAAASIQNALFYEQLREYSHTLERKVAERTAELEKVNQELNQLANLDGLTQVANRRCLQETFNREWYRLAREQGPLSMIICDVDYFKRYNDTYGHQMGDECLQKIAQTLKKTLKRPADLVARYGGEEFVVVLPNTQASGAWIVAQEIQSNVRNLGIEHQASLVSPLITMSMGISSTVPTHSTSGEELFEVADQALYEAKKQGRDRMIFREFKSPISPSQRPEPRRNDGFYRL</sequence>
<feature type="compositionally biased region" description="Basic and acidic residues" evidence="2">
    <location>
        <begin position="461"/>
        <end position="472"/>
    </location>
</feature>
<dbReference type="Pfam" id="PF00990">
    <property type="entry name" value="GGDEF"/>
    <property type="match status" value="1"/>
</dbReference>
<dbReference type="EC" id="2.7.7.65" evidence="4"/>
<dbReference type="EMBL" id="JAQPOK010000089">
    <property type="protein sequence ID" value="MDJ1179617.1"/>
    <property type="molecule type" value="Genomic_DNA"/>
</dbReference>
<evidence type="ECO:0000259" key="3">
    <source>
        <dbReference type="PROSITE" id="PS50887"/>
    </source>
</evidence>
<dbReference type="InterPro" id="IPR000160">
    <property type="entry name" value="GGDEF_dom"/>
</dbReference>
<dbReference type="SUPFAM" id="SSF55781">
    <property type="entry name" value="GAF domain-like"/>
    <property type="match status" value="1"/>
</dbReference>
<dbReference type="SUPFAM" id="SSF55073">
    <property type="entry name" value="Nucleotide cyclase"/>
    <property type="match status" value="1"/>
</dbReference>
<feature type="domain" description="GGDEF" evidence="3">
    <location>
        <begin position="314"/>
        <end position="451"/>
    </location>
</feature>
<reference evidence="4 5" key="1">
    <citation type="submission" date="2023-01" db="EMBL/GenBank/DDBJ databases">
        <title>Novel diversity within Roseofilum (Cyanobacteria; Desertifilaceae) from marine benthic mats with descriptions of four novel species.</title>
        <authorList>
            <person name="Wang Y."/>
            <person name="Berthold D.E."/>
            <person name="Hu J."/>
            <person name="Lefler F.W."/>
            <person name="Laughinghouse H.D. IV."/>
        </authorList>
    </citation>
    <scope>NUCLEOTIDE SEQUENCE [LARGE SCALE GENOMIC DNA]</scope>
    <source>
        <strain evidence="4 5">BLCC-M91</strain>
    </source>
</reference>
<feature type="coiled-coil region" evidence="1">
    <location>
        <begin position="259"/>
        <end position="286"/>
    </location>
</feature>
<dbReference type="InterPro" id="IPR029016">
    <property type="entry name" value="GAF-like_dom_sf"/>
</dbReference>
<proteinExistence type="predicted"/>
<dbReference type="PANTHER" id="PTHR45138:SF9">
    <property type="entry name" value="DIGUANYLATE CYCLASE DGCM-RELATED"/>
    <property type="match status" value="1"/>
</dbReference>
<dbReference type="CDD" id="cd01949">
    <property type="entry name" value="GGDEF"/>
    <property type="match status" value="1"/>
</dbReference>
<dbReference type="Proteomes" id="UP001231370">
    <property type="component" value="Unassembled WGS sequence"/>
</dbReference>
<gene>
    <name evidence="4" type="ORF">PJF56_12155</name>
</gene>
<dbReference type="InterPro" id="IPR003018">
    <property type="entry name" value="GAF"/>
</dbReference>
<keyword evidence="5" id="KW-1185">Reference proteome</keyword>
<dbReference type="Gene3D" id="3.30.70.270">
    <property type="match status" value="1"/>
</dbReference>
<protein>
    <submittedName>
        <fullName evidence="4">Diguanylate cyclase</fullName>
        <ecNumber evidence="4">2.7.7.65</ecNumber>
    </submittedName>
</protein>
<dbReference type="NCBIfam" id="TIGR00254">
    <property type="entry name" value="GGDEF"/>
    <property type="match status" value="1"/>
</dbReference>
<evidence type="ECO:0000256" key="2">
    <source>
        <dbReference type="SAM" id="MobiDB-lite"/>
    </source>
</evidence>
<dbReference type="InterPro" id="IPR029787">
    <property type="entry name" value="Nucleotide_cyclase"/>
</dbReference>
<dbReference type="Gene3D" id="3.30.450.40">
    <property type="match status" value="1"/>
</dbReference>
<keyword evidence="1" id="KW-0175">Coiled coil</keyword>
<dbReference type="SMART" id="SM00065">
    <property type="entry name" value="GAF"/>
    <property type="match status" value="1"/>
</dbReference>
<dbReference type="RefSeq" id="WP_283762923.1">
    <property type="nucleotide sequence ID" value="NZ_JAQPOK010000089.1"/>
</dbReference>
<evidence type="ECO:0000313" key="5">
    <source>
        <dbReference type="Proteomes" id="UP001231370"/>
    </source>
</evidence>
<evidence type="ECO:0000313" key="4">
    <source>
        <dbReference type="EMBL" id="MDJ1179617.1"/>
    </source>
</evidence>